<comment type="similarity">
    <text evidence="1 3">Belongs to the short-chain dehydrogenases/reductases (SDR) family.</text>
</comment>
<proteinExistence type="inferred from homology"/>
<evidence type="ECO:0000256" key="3">
    <source>
        <dbReference type="RuleBase" id="RU000363"/>
    </source>
</evidence>
<keyword evidence="5" id="KW-1185">Reference proteome</keyword>
<dbReference type="RefSeq" id="WP_027288427.1">
    <property type="nucleotide sequence ID" value="NZ_NRRE01000027.1"/>
</dbReference>
<organism evidence="4 5">
    <name type="scientific">Rhodovibrio salinarum</name>
    <dbReference type="NCBI Taxonomy" id="1087"/>
    <lineage>
        <taxon>Bacteria</taxon>
        <taxon>Pseudomonadati</taxon>
        <taxon>Pseudomonadota</taxon>
        <taxon>Alphaproteobacteria</taxon>
        <taxon>Rhodospirillales</taxon>
        <taxon>Rhodovibrionaceae</taxon>
        <taxon>Rhodovibrio</taxon>
    </lineage>
</organism>
<evidence type="ECO:0000256" key="1">
    <source>
        <dbReference type="ARBA" id="ARBA00006484"/>
    </source>
</evidence>
<evidence type="ECO:0000313" key="4">
    <source>
        <dbReference type="EMBL" id="MBK1698431.1"/>
    </source>
</evidence>
<dbReference type="SUPFAM" id="SSF51735">
    <property type="entry name" value="NAD(P)-binding Rossmann-fold domains"/>
    <property type="match status" value="1"/>
</dbReference>
<sequence>MASQPAVLITGCSSGIGHASARLLHARGWQVVASCRKQADVDRLRGEGLASVRLDYEEASSITSGFEAALEITGGRLDALFNNGAYAIPGCVEDLPTDGLRQIFEANLFGWHELTRRAIPVMRAQGYGRIVQNSSVLGLIALKYRGAYNATKFALEGLSDTLRLELAGTGIQVSTIEPGPIATRFRRNAKPQFERWIDWENAPNRALYEQRMIPRLNAEDGESQPFELPPEAVARKLVHALEARRAKPRYYVTTPTYALGGLKRLLSTRWLDRVAAAASN</sequence>
<dbReference type="PANTHER" id="PTHR44169">
    <property type="entry name" value="NADPH-DEPENDENT 1-ACYLDIHYDROXYACETONE PHOSPHATE REDUCTASE"/>
    <property type="match status" value="1"/>
</dbReference>
<name>A0A934QKC0_9PROT</name>
<dbReference type="Proteomes" id="UP000778970">
    <property type="component" value="Unassembled WGS sequence"/>
</dbReference>
<comment type="caution">
    <text evidence="4">The sequence shown here is derived from an EMBL/GenBank/DDBJ whole genome shotgun (WGS) entry which is preliminary data.</text>
</comment>
<dbReference type="PRINTS" id="PR00080">
    <property type="entry name" value="SDRFAMILY"/>
</dbReference>
<dbReference type="InterPro" id="IPR020904">
    <property type="entry name" value="Sc_DH/Rdtase_CS"/>
</dbReference>
<dbReference type="EMBL" id="NRRE01000027">
    <property type="protein sequence ID" value="MBK1698431.1"/>
    <property type="molecule type" value="Genomic_DNA"/>
</dbReference>
<dbReference type="PROSITE" id="PS00061">
    <property type="entry name" value="ADH_SHORT"/>
    <property type="match status" value="1"/>
</dbReference>
<reference evidence="4" key="1">
    <citation type="submission" date="2017-08" db="EMBL/GenBank/DDBJ databases">
        <authorList>
            <person name="Imhoff J.F."/>
            <person name="Rahn T."/>
            <person name="Kuenzel S."/>
            <person name="Neulinger S.C."/>
        </authorList>
    </citation>
    <scope>NUCLEOTIDE SEQUENCE</scope>
    <source>
        <strain evidence="4">DSM 9154</strain>
    </source>
</reference>
<dbReference type="PRINTS" id="PR00081">
    <property type="entry name" value="GDHRDH"/>
</dbReference>
<reference evidence="4" key="2">
    <citation type="journal article" date="2020" name="Microorganisms">
        <title>Osmotic Adaptation and Compatible Solute Biosynthesis of Phototrophic Bacteria as Revealed from Genome Analyses.</title>
        <authorList>
            <person name="Imhoff J.F."/>
            <person name="Rahn T."/>
            <person name="Kunzel S."/>
            <person name="Keller A."/>
            <person name="Neulinger S.C."/>
        </authorList>
    </citation>
    <scope>NUCLEOTIDE SEQUENCE</scope>
    <source>
        <strain evidence="4">DSM 9154</strain>
    </source>
</reference>
<dbReference type="InterPro" id="IPR002347">
    <property type="entry name" value="SDR_fam"/>
</dbReference>
<dbReference type="Gene3D" id="3.40.50.720">
    <property type="entry name" value="NAD(P)-binding Rossmann-like Domain"/>
    <property type="match status" value="1"/>
</dbReference>
<evidence type="ECO:0000313" key="5">
    <source>
        <dbReference type="Proteomes" id="UP000778970"/>
    </source>
</evidence>
<dbReference type="Pfam" id="PF00106">
    <property type="entry name" value="adh_short"/>
    <property type="match status" value="1"/>
</dbReference>
<dbReference type="InterPro" id="IPR036291">
    <property type="entry name" value="NAD(P)-bd_dom_sf"/>
</dbReference>
<protein>
    <submittedName>
        <fullName evidence="4">Short-chain dehydrogenase/reductase</fullName>
    </submittedName>
</protein>
<dbReference type="GO" id="GO:0016491">
    <property type="term" value="F:oxidoreductase activity"/>
    <property type="evidence" value="ECO:0007669"/>
    <property type="project" value="UniProtKB-KW"/>
</dbReference>
<dbReference type="AlphaFoldDB" id="A0A934QKC0"/>
<evidence type="ECO:0000256" key="2">
    <source>
        <dbReference type="ARBA" id="ARBA00023002"/>
    </source>
</evidence>
<gene>
    <name evidence="4" type="ORF">CKO21_14375</name>
</gene>
<keyword evidence="2" id="KW-0560">Oxidoreductase</keyword>
<accession>A0A934QKC0</accession>
<dbReference type="PANTHER" id="PTHR44169:SF6">
    <property type="entry name" value="NADPH-DEPENDENT 1-ACYLDIHYDROXYACETONE PHOSPHATE REDUCTASE"/>
    <property type="match status" value="1"/>
</dbReference>
<dbReference type="CDD" id="cd05374">
    <property type="entry name" value="17beta-HSD-like_SDR_c"/>
    <property type="match status" value="1"/>
</dbReference>